<proteinExistence type="predicted"/>
<dbReference type="RefSeq" id="XP_045140222.1">
    <property type="nucleotide sequence ID" value="XM_045284287.1"/>
</dbReference>
<evidence type="ECO:0000313" key="2">
    <source>
        <dbReference type="RefSeq" id="XP_045140222.1"/>
    </source>
</evidence>
<name>A0AC55CJ20_ECHTE</name>
<sequence length="505" mass="53911">MSDHGSDTLAPGGQAEMTETPSDDSLPADAEGYCESAMMLNEPTAADPTADVCDHAAVESAETADTGHPEQPGESPFHGEVTEDTLAECIDSVSLEAEPGSEIPLKEQNHPAAESALSGGRWAGWGTWGKSLLSSASATVGQGFTAVKEKAGATLRIHGAPSGTADGVQPETENEASPIAGAVTDQSPVDSPPTSPSSGSRGMLSAITNAMQNTGKSVLTGGLDALEFIGKKTMNVLAENDPGFKRTKTLMERTVSLSQVRAFLESLDGEQLETLKSDLVFIKDIFAAKELENEEAPEQGLEERGEEFARMLTDLLFEIHVAATPDKLNKAMKKAHDWVEEDQTVVSVDVAKEPEEESREEEDEKAENPDADAKGERKRKGVEDVYMLCIQSLAEVTARCIEQLHKVAELILHGQEEEKPAQDQAKVLIKLTTAMCNEVASLSKKFTNSLTTVGSTQKAEVLNPLINSVLLEGSNSTAYIQDAFQLLLPVLQASHIQATCSKPQP</sequence>
<keyword evidence="1" id="KW-1185">Reference proteome</keyword>
<accession>A0AC55CJ20</accession>
<organism evidence="1 2">
    <name type="scientific">Echinops telfairi</name>
    <name type="common">Lesser hedgehog tenrec</name>
    <dbReference type="NCBI Taxonomy" id="9371"/>
    <lineage>
        <taxon>Eukaryota</taxon>
        <taxon>Metazoa</taxon>
        <taxon>Chordata</taxon>
        <taxon>Craniata</taxon>
        <taxon>Vertebrata</taxon>
        <taxon>Euteleostomi</taxon>
        <taxon>Mammalia</taxon>
        <taxon>Eutheria</taxon>
        <taxon>Afrotheria</taxon>
        <taxon>Tenrecidae</taxon>
        <taxon>Tenrecinae</taxon>
        <taxon>Echinops</taxon>
    </lineage>
</organism>
<dbReference type="Proteomes" id="UP000694863">
    <property type="component" value="Unplaced"/>
</dbReference>
<gene>
    <name evidence="2" type="primary">FAM114A1</name>
</gene>
<evidence type="ECO:0000313" key="1">
    <source>
        <dbReference type="Proteomes" id="UP000694863"/>
    </source>
</evidence>
<protein>
    <submittedName>
        <fullName evidence="2">Protein NOXP20 isoform X3</fullName>
    </submittedName>
</protein>
<reference evidence="2" key="1">
    <citation type="submission" date="2025-08" db="UniProtKB">
        <authorList>
            <consortium name="RefSeq"/>
        </authorList>
    </citation>
    <scope>IDENTIFICATION</scope>
</reference>